<accession>Q22DM5</accession>
<name>Q22DM5_TETTS</name>
<feature type="region of interest" description="Disordered" evidence="3">
    <location>
        <begin position="2771"/>
        <end position="2859"/>
    </location>
</feature>
<reference evidence="5" key="1">
    <citation type="journal article" date="2006" name="PLoS Biol.">
        <title>Macronuclear genome sequence of the ciliate Tetrahymena thermophila, a model eukaryote.</title>
        <authorList>
            <person name="Eisen J.A."/>
            <person name="Coyne R.S."/>
            <person name="Wu M."/>
            <person name="Wu D."/>
            <person name="Thiagarajan M."/>
            <person name="Wortman J.R."/>
            <person name="Badger J.H."/>
            <person name="Ren Q."/>
            <person name="Amedeo P."/>
            <person name="Jones K.M."/>
            <person name="Tallon L.J."/>
            <person name="Delcher A.L."/>
            <person name="Salzberg S.L."/>
            <person name="Silva J.C."/>
            <person name="Haas B.J."/>
            <person name="Majoros W.H."/>
            <person name="Farzad M."/>
            <person name="Carlton J.M."/>
            <person name="Smith R.K. Jr."/>
            <person name="Garg J."/>
            <person name="Pearlman R.E."/>
            <person name="Karrer K.M."/>
            <person name="Sun L."/>
            <person name="Manning G."/>
            <person name="Elde N.C."/>
            <person name="Turkewitz A.P."/>
            <person name="Asai D.J."/>
            <person name="Wilkes D.E."/>
            <person name="Wang Y."/>
            <person name="Cai H."/>
            <person name="Collins K."/>
            <person name="Stewart B.A."/>
            <person name="Lee S.R."/>
            <person name="Wilamowska K."/>
            <person name="Weinberg Z."/>
            <person name="Ruzzo W.L."/>
            <person name="Wloga D."/>
            <person name="Gaertig J."/>
            <person name="Frankel J."/>
            <person name="Tsao C.-C."/>
            <person name="Gorovsky M.A."/>
            <person name="Keeling P.J."/>
            <person name="Waller R.F."/>
            <person name="Patron N.J."/>
            <person name="Cherry J.M."/>
            <person name="Stover N.A."/>
            <person name="Krieger C.J."/>
            <person name="del Toro C."/>
            <person name="Ryder H.F."/>
            <person name="Williamson S.C."/>
            <person name="Barbeau R.A."/>
            <person name="Hamilton E.P."/>
            <person name="Orias E."/>
        </authorList>
    </citation>
    <scope>NUCLEOTIDE SEQUENCE [LARGE SCALE GENOMIC DNA]</scope>
    <source>
        <strain evidence="5">SB210</strain>
    </source>
</reference>
<keyword evidence="2" id="KW-0175">Coiled coil</keyword>
<evidence type="ECO:0000313" key="5">
    <source>
        <dbReference type="Proteomes" id="UP000009168"/>
    </source>
</evidence>
<feature type="compositionally biased region" description="Polar residues" evidence="3">
    <location>
        <begin position="2817"/>
        <end position="2829"/>
    </location>
</feature>
<gene>
    <name evidence="4" type="ORF">TTHERM_00939180</name>
</gene>
<evidence type="ECO:0000256" key="3">
    <source>
        <dbReference type="SAM" id="MobiDB-lite"/>
    </source>
</evidence>
<feature type="compositionally biased region" description="Polar residues" evidence="3">
    <location>
        <begin position="2771"/>
        <end position="2780"/>
    </location>
</feature>
<dbReference type="Proteomes" id="UP000009168">
    <property type="component" value="Unassembled WGS sequence"/>
</dbReference>
<feature type="compositionally biased region" description="Basic and acidic residues" evidence="3">
    <location>
        <begin position="2384"/>
        <end position="2403"/>
    </location>
</feature>
<dbReference type="InterPro" id="IPR011990">
    <property type="entry name" value="TPR-like_helical_dom_sf"/>
</dbReference>
<dbReference type="GeneID" id="7834593"/>
<feature type="region of interest" description="Disordered" evidence="3">
    <location>
        <begin position="665"/>
        <end position="709"/>
    </location>
</feature>
<dbReference type="InParanoid" id="Q22DM5"/>
<dbReference type="PROSITE" id="PS50005">
    <property type="entry name" value="TPR"/>
    <property type="match status" value="1"/>
</dbReference>
<dbReference type="Pfam" id="PF13424">
    <property type="entry name" value="TPR_12"/>
    <property type="match status" value="1"/>
</dbReference>
<evidence type="ECO:0000256" key="2">
    <source>
        <dbReference type="SAM" id="Coils"/>
    </source>
</evidence>
<evidence type="ECO:0000256" key="1">
    <source>
        <dbReference type="PROSITE-ProRule" id="PRU00339"/>
    </source>
</evidence>
<feature type="region of interest" description="Disordered" evidence="3">
    <location>
        <begin position="2255"/>
        <end position="2403"/>
    </location>
</feature>
<feature type="compositionally biased region" description="Basic and acidic residues" evidence="3">
    <location>
        <begin position="2274"/>
        <end position="2293"/>
    </location>
</feature>
<feature type="compositionally biased region" description="Acidic residues" evidence="3">
    <location>
        <begin position="2348"/>
        <end position="2359"/>
    </location>
</feature>
<dbReference type="RefSeq" id="XP_001031092.2">
    <property type="nucleotide sequence ID" value="XM_001031092.2"/>
</dbReference>
<keyword evidence="1" id="KW-0802">TPR repeat</keyword>
<organism evidence="4 5">
    <name type="scientific">Tetrahymena thermophila (strain SB210)</name>
    <dbReference type="NCBI Taxonomy" id="312017"/>
    <lineage>
        <taxon>Eukaryota</taxon>
        <taxon>Sar</taxon>
        <taxon>Alveolata</taxon>
        <taxon>Ciliophora</taxon>
        <taxon>Intramacronucleata</taxon>
        <taxon>Oligohymenophorea</taxon>
        <taxon>Hymenostomatida</taxon>
        <taxon>Tetrahymenina</taxon>
        <taxon>Tetrahymenidae</taxon>
        <taxon>Tetrahymena</taxon>
    </lineage>
</organism>
<feature type="coiled-coil region" evidence="2">
    <location>
        <begin position="1409"/>
        <end position="1443"/>
    </location>
</feature>
<dbReference type="InterPro" id="IPR019734">
    <property type="entry name" value="TPR_rpt"/>
</dbReference>
<evidence type="ECO:0000313" key="4">
    <source>
        <dbReference type="EMBL" id="EAR83429.2"/>
    </source>
</evidence>
<dbReference type="eggNOG" id="ENOG502RQJZ">
    <property type="taxonomic scope" value="Eukaryota"/>
</dbReference>
<proteinExistence type="predicted"/>
<feature type="compositionally biased region" description="Low complexity" evidence="3">
    <location>
        <begin position="764"/>
        <end position="784"/>
    </location>
</feature>
<feature type="region of interest" description="Disordered" evidence="3">
    <location>
        <begin position="764"/>
        <end position="788"/>
    </location>
</feature>
<protein>
    <submittedName>
        <fullName evidence="4">Tetratricopeptide repeat protein</fullName>
    </submittedName>
</protein>
<feature type="compositionally biased region" description="Polar residues" evidence="3">
    <location>
        <begin position="2883"/>
        <end position="2901"/>
    </location>
</feature>
<feature type="region of interest" description="Disordered" evidence="3">
    <location>
        <begin position="2417"/>
        <end position="2487"/>
    </location>
</feature>
<feature type="region of interest" description="Disordered" evidence="3">
    <location>
        <begin position="510"/>
        <end position="542"/>
    </location>
</feature>
<feature type="compositionally biased region" description="Polar residues" evidence="3">
    <location>
        <begin position="21"/>
        <end position="34"/>
    </location>
</feature>
<dbReference type="KEGG" id="tet:TTHERM_00939180"/>
<feature type="compositionally biased region" description="Polar residues" evidence="3">
    <location>
        <begin position="2297"/>
        <end position="2309"/>
    </location>
</feature>
<feature type="compositionally biased region" description="Polar residues" evidence="3">
    <location>
        <begin position="605"/>
        <end position="643"/>
    </location>
</feature>
<feature type="compositionally biased region" description="Basic and acidic residues" evidence="3">
    <location>
        <begin position="2431"/>
        <end position="2474"/>
    </location>
</feature>
<feature type="compositionally biased region" description="Basic and acidic residues" evidence="3">
    <location>
        <begin position="2364"/>
        <end position="2377"/>
    </location>
</feature>
<feature type="region of interest" description="Disordered" evidence="3">
    <location>
        <begin position="1007"/>
        <end position="1031"/>
    </location>
</feature>
<feature type="coiled-coil region" evidence="2">
    <location>
        <begin position="888"/>
        <end position="1004"/>
    </location>
</feature>
<dbReference type="EMBL" id="GG662503">
    <property type="protein sequence ID" value="EAR83429.2"/>
    <property type="molecule type" value="Genomic_DNA"/>
</dbReference>
<feature type="compositionally biased region" description="Polar residues" evidence="3">
    <location>
        <begin position="518"/>
        <end position="536"/>
    </location>
</feature>
<dbReference type="Gene3D" id="1.25.40.10">
    <property type="entry name" value="Tetratricopeptide repeat domain"/>
    <property type="match status" value="1"/>
</dbReference>
<keyword evidence="5" id="KW-1185">Reference proteome</keyword>
<dbReference type="HOGENOM" id="CLU_225824_0_0_1"/>
<feature type="region of interest" description="Disordered" evidence="3">
    <location>
        <begin position="2881"/>
        <end position="2901"/>
    </location>
</feature>
<sequence>MENVEEDYQYEQEEGGQSSQKIQNGYYDQNQQIDEQSHEDDAEWHDQENQNGSNSDLPYEQKILNKRLNDAVQSIRQDENLVQALNEISQLVLKAKEFLDDDKYNYMFETVIKVLNKDSVEALNENNWEKCSQILNVCDDLTQPHKYGFFVEMRALSLNNQGCMYKRMQDYEKALACFQKALYLQIQQESRLYLGYTHLNLSAILNQIGDHKQALSHAKKSVIQLHKDFQEYQKENKDIQLLKQMEGYIDVCNNLALAFYNVAVEEEFFNNIDMATLNYENALTFSEENLGLTHHMTNKFRETLNEFLLKLQQKEEEELNRMGNDKPQMRPKGQVKKIVISSNKMNRPSSAPKKGQQALDQIAQIEKKISTIKDAYNLKGSDFEFKGNQVRIRSANRRPNQINNQNIKIVQKKGNSPNADRLNQQQIQQNLQNPIQSLYSQQSNPQQFYQKYLTDANGTRGAITASIRFHRTPEQSSNKVFRIAQRGVPVTGNHNSSRVYLDYSQNSQNISQSHQNHPLVNNQRPSNSKLRPTSANPRGFKKDLQNDYQQHNISYTQGVNFDNSYVNTSFQHNQSLTTGDYQQQSQKFPYQYPMLKRNNNHENNYDQTAMNGPRQNQNFAHNSYNQGQSSSFHNNSNGRINVNSAQNNSQYSQLNGTGISINQSTGYSTRGFNQSQQQKNTNKAYVKQQSPNKNKREVTFTEEDEPEQAQFNNQKYQQAAYNNYFNQSSQQDNYQESNQNYSNHIQNDLNKNNNYQMQVENQYAQRNQQPSQQYQQQQQQYSNQMKQANKKHYDDFYPEDANNGGAEEVYEAIQEEDENDINNHRSVSVAAVQQMQNNVVENYDLDWEEDVEENYEEGNAQTDKQVKINQSDFLNNLKQISQKNLEDKIQIDQDIEQKRREQEELQKKIDQLKELEKKEQQRLEEQEKIKKLQLNEIQTKEQLLNQRIQELIRAENEEKQKYAKLKEQEEKARLDRLKELEQIAKQAEEQKQKLELIKQKEIETNSNLQRSMRIGSEEQLGSQISERPSSSKRILIKKSSGLQLQNNSQINQDSELSEESLNQQLKSNQNYIIIKEFSERDINIFEAEKPSSSYSSRMTSTSSSTRRGLIAVVYEINLYMLIIIYVDNQVRLQQQSNQSFQIQVLSTSSLRRKHDQWQHTIDWSDFSSYLEQKQPEELQAMFLNIFDSQIEQHLRVNLKEKFITLSNMKKIELFENNNKITFKFQLKKSAKSSYIELDNTAQSLIELKNEILLKQIKQEDIIQQYESINLYCSSGNEKAGVFGVFYDRVKQQIVFEFVTLLSEELFCRYSYHHYVDVSCLKDHYKGGDYLSHSEFTKVIKMIYEEYQKVSLQVRAIDEKEENQLFYPLKIPFSQKWSYLEILQDTPKHTIEAHFLLTQNSSIFKTSLVIEETLNEKQKTELTEEDIQNLIQNAEEQLLQKIKQEDILIKYHQQQIISIKGKNKANKTKNGILGVFYLRESAMIIVEYIAVRNFDIEDTHTYQHILDLRLVSQHYNNGEYLNNEEMTKVINEILDQYLSVESQITIEPHYLKIPFNQDWQFEEITQNEETKVFTFFNFSIRAQGKTIVEKKQTIQNLLPQSKKNKKVQQMQYSEQEAEAAQKIQQYYKIQENYKLTKREIQNKKRLILSKRINKESQPYFIQFYEDLSQKKYFCVVQSLNSRKSFNYIHFIQEIKEKLEAILQNPNLIFEYYILDTQQKKLVFKDKKDDAAKKITKFFYLVKRQKSLQNKVKRADIPFKVLALRKINFEDKYYLFTIVEKKKKNSKHQFTAKVETLNQKGVNRWKSEIPISSYFAKTITSHSHLIQSQHKISKKQKKINPFNYFDIDFERRQISVKHQVEKQISSQYISRNIKGRYQVQAKFIVKKPLNTNQDFLFSICKHTNKKSKGFSGLIETIKASKQLKINLKLSSIEAKYLIQQIKKNTLNFEQEFNLDIEKNVFELKKERKQIIAQSYIQGFIKSRLRFRKLFKELFIYQVKKCISTEIHGKRVKYMFIITKKLNQKITTAQVLVTVGKNINKKITIPNVFGKYFNLENRIMKDKWDPTRYFEIDPIYGFFEWKKGKKEEVAIKLIISCLRRRNFQKQIKKCQNLKFIHKITPNILLTIRSIDSIATPYIIRADLINKSSSSKVKPGVLRITLPEYESLIKHGNNLQNQIKVDEKTLQISIQEENMNIEQDISTNNNITESKIKPLLQNNSKTNFDEQIDMSPIKKRQNSGLITQNEIQEDFASISRAFQSNQRNKDDGDLDLSPSIDRQSDHGKDFEKQKIHLESAFDRSTPASNKNIQQQNHQKSKEDFNQVQENNNESSKKNDHHTKESQQKMQFKDNQNDFDFDDLEYDQSYENTQKESPMKTQRSDQKQQLSNQKEENYNLEELRGSFNQEENKYEDNEFYESAAENYEKSQNKNQATHFSDSKDQKTELNNHQKSKDNLKKTDSYDKIHKSQDHNNNKERGFELDISPTPKKLNQSQQSLKNVKQEEENLQRFSLTEEDLFDQSQANQYKSIHHEQKVNQQEKLQNLVLDTIEIYNISKKNQKTSYSTLILESKFNIESSQIQFSCPNNHHIKQVEYKIDLNKFSFGSLKDGQLNTINQEEAINQIQEYMYLNLMVYVVENKEIIVLSEEQLNLIKKIQKKFMLKHYRLKYQMKITDEFLATSYSCQLQLGAIKKDLFVLVITQQLSHREENNEQVKKFVKLSDVSVRKISRNKQKYLFDNVHFDQINRFFYFDLSQFQKILEQDKIKEQQNNQKIELNQQEQSHQNQHAIPHSHTNHDNHKSNNHQNSQHEHDKSELHQDKNKSENQQQHNSRNSLDQPIKHRNSNSSLHNKQQDHQIQSKKSINSNQNSLQYFDDEAEQNKKDTIHHNHNGQFEQSIPPTHNHNHQNSIDQNFENQANNYSHHSDYYEDKQDIEQSQQVLLVKDLIVKQIGYNQKQYKISAYWQQDQNMVIFKEDQKNSLIKPYNYNVNEELDLYSLEQFANNFITDCVIDKNRIIYMGKLSDAALKLQSIIQKEMIAKEIDINIANAKKLGNAQFGRKGRNWFVKLFTYSEFKILDSLEAEKNENVQLKQEKVLTDYLEIKKMSKQNRQKIIKYFGLLINSNIEVIADQFKFIDKEEFLKSISLQIFQSPKKEQVLA</sequence>
<feature type="repeat" description="TPR" evidence="1">
    <location>
        <begin position="155"/>
        <end position="188"/>
    </location>
</feature>
<dbReference type="SUPFAM" id="SSF48452">
    <property type="entry name" value="TPR-like"/>
    <property type="match status" value="1"/>
</dbReference>
<feature type="region of interest" description="Disordered" evidence="3">
    <location>
        <begin position="596"/>
        <end position="643"/>
    </location>
</feature>
<dbReference type="SMART" id="SM00028">
    <property type="entry name" value="TPR"/>
    <property type="match status" value="3"/>
</dbReference>
<feature type="region of interest" description="Disordered" evidence="3">
    <location>
        <begin position="2208"/>
        <end position="2237"/>
    </location>
</feature>
<feature type="compositionally biased region" description="Basic and acidic residues" evidence="3">
    <location>
        <begin position="2800"/>
        <end position="2816"/>
    </location>
</feature>
<feature type="compositionally biased region" description="Polar residues" evidence="3">
    <location>
        <begin position="1019"/>
        <end position="1028"/>
    </location>
</feature>
<feature type="compositionally biased region" description="Basic and acidic residues" evidence="3">
    <location>
        <begin position="2326"/>
        <end position="2347"/>
    </location>
</feature>
<feature type="compositionally biased region" description="Polar residues" evidence="3">
    <location>
        <begin position="665"/>
        <end position="692"/>
    </location>
</feature>
<feature type="region of interest" description="Disordered" evidence="3">
    <location>
        <begin position="1"/>
        <end position="57"/>
    </location>
</feature>
<feature type="compositionally biased region" description="Acidic residues" evidence="3">
    <location>
        <begin position="1"/>
        <end position="14"/>
    </location>
</feature>